<keyword evidence="1" id="KW-0732">Signal</keyword>
<accession>A0ABW5IKQ0</accession>
<sequence length="497" mass="57622">MKKILYFVPALLLMLLSSCEEKLDINQNPVQPVTTSSNLMLPGIEGNMAYHLYAHARLTTYHSFYLTSRYGTKSVEDRWDYNQITRLGAWRWHYFDVGSNAIGLIERAQEEGSKNYEGVGKIILAFSYLTATDSFGDMPVLEAYTGDFSPSYDSQEIVYQEIEKLLNEGISDLQNVGAGAKTMNASSDLIYQGNLQHWISFAHAIKAKMYLRTANFDGGYDRVLSEVNAALSNWKDAIYHYSNNPQRDWERNMWGPSTPSPQWNFADIRNYLTYSVPTDFFMNYLTVDEPEMEYDPRLYKLTTPGKNNNYEAARASEGLDGRDMDDFPNLYNGYWTADNSPLAYVLKEELLFIKAEVAFHKGNTAEALEAYRQGILTNMQRLGIGQEDINDYMESMKVRKAAAALEISDIMMQKYIALYLQPETWVDMRRYQYKEYAYPGIYYPKNVLPEFKGQWIQRLPYDPQTEYIYNPKEIERLGASARDWVTKKFWWEENSNL</sequence>
<evidence type="ECO:0000313" key="2">
    <source>
        <dbReference type="EMBL" id="MFD2513558.1"/>
    </source>
</evidence>
<reference evidence="3" key="1">
    <citation type="journal article" date="2019" name="Int. J. Syst. Evol. Microbiol.">
        <title>The Global Catalogue of Microorganisms (GCM) 10K type strain sequencing project: providing services to taxonomists for standard genome sequencing and annotation.</title>
        <authorList>
            <consortium name="The Broad Institute Genomics Platform"/>
            <consortium name="The Broad Institute Genome Sequencing Center for Infectious Disease"/>
            <person name="Wu L."/>
            <person name="Ma J."/>
        </authorList>
    </citation>
    <scope>NUCLEOTIDE SEQUENCE [LARGE SCALE GENOMIC DNA]</scope>
    <source>
        <strain evidence="3">KCTC 42498</strain>
    </source>
</reference>
<organism evidence="2 3">
    <name type="scientific">Pontibacter locisalis</name>
    <dbReference type="NCBI Taxonomy" id="1719035"/>
    <lineage>
        <taxon>Bacteria</taxon>
        <taxon>Pseudomonadati</taxon>
        <taxon>Bacteroidota</taxon>
        <taxon>Cytophagia</taxon>
        <taxon>Cytophagales</taxon>
        <taxon>Hymenobacteraceae</taxon>
        <taxon>Pontibacter</taxon>
    </lineage>
</organism>
<evidence type="ECO:0000256" key="1">
    <source>
        <dbReference type="SAM" id="SignalP"/>
    </source>
</evidence>
<dbReference type="RefSeq" id="WP_377504336.1">
    <property type="nucleotide sequence ID" value="NZ_JBHULU010000009.1"/>
</dbReference>
<keyword evidence="3" id="KW-1185">Reference proteome</keyword>
<comment type="caution">
    <text evidence="2">The sequence shown here is derived from an EMBL/GenBank/DDBJ whole genome shotgun (WGS) entry which is preliminary data.</text>
</comment>
<name>A0ABW5IKQ0_9BACT</name>
<feature type="chain" id="PRO_5047305852" evidence="1">
    <location>
        <begin position="23"/>
        <end position="497"/>
    </location>
</feature>
<dbReference type="Pfam" id="PF12771">
    <property type="entry name" value="SusD-like_2"/>
    <property type="match status" value="1"/>
</dbReference>
<dbReference type="InterPro" id="IPR041662">
    <property type="entry name" value="SusD-like_2"/>
</dbReference>
<dbReference type="Proteomes" id="UP001597544">
    <property type="component" value="Unassembled WGS sequence"/>
</dbReference>
<proteinExistence type="predicted"/>
<keyword evidence="2" id="KW-0449">Lipoprotein</keyword>
<dbReference type="PROSITE" id="PS51257">
    <property type="entry name" value="PROKAR_LIPOPROTEIN"/>
    <property type="match status" value="1"/>
</dbReference>
<dbReference type="EMBL" id="JBHULU010000009">
    <property type="protein sequence ID" value="MFD2513558.1"/>
    <property type="molecule type" value="Genomic_DNA"/>
</dbReference>
<gene>
    <name evidence="2" type="ORF">ACFSRY_06750</name>
</gene>
<protein>
    <submittedName>
        <fullName evidence="2">SusD/RagB family nutrient-binding outer membrane lipoprotein</fullName>
    </submittedName>
</protein>
<feature type="signal peptide" evidence="1">
    <location>
        <begin position="1"/>
        <end position="22"/>
    </location>
</feature>
<dbReference type="InterPro" id="IPR011990">
    <property type="entry name" value="TPR-like_helical_dom_sf"/>
</dbReference>
<dbReference type="SUPFAM" id="SSF48452">
    <property type="entry name" value="TPR-like"/>
    <property type="match status" value="1"/>
</dbReference>
<dbReference type="Gene3D" id="1.25.40.390">
    <property type="match status" value="1"/>
</dbReference>
<evidence type="ECO:0000313" key="3">
    <source>
        <dbReference type="Proteomes" id="UP001597544"/>
    </source>
</evidence>